<dbReference type="PANTHER" id="PTHR43976:SF6">
    <property type="entry name" value="OXIDOREDUCTASE, PUTATIVE (AFU_ORTHOLOGUE AFUA_1G13950)-RELATED"/>
    <property type="match status" value="1"/>
</dbReference>
<protein>
    <recommendedName>
        <fullName evidence="4">Short-chain dehydrogenase</fullName>
    </recommendedName>
</protein>
<sequence length="295" mass="32184">MAAVPTFVIPKRTLTWLVTGSSSGFGLEIVRQVQRSGHRVIATSRNPARTPELVREVEAQGGKWVQLDVNDLDSTKLVKELESSGEHIDVLVNNAGYAIYQAGEHFTEEEVRAQMDTLYFAPFRLIRAVLPYMRKRRFGTIVNISSGASLEGRESMSAYAGPKAALDGLSRVLAKEVAPFNIRILTVVCGVFNTNLLKSAILGKEPIDDDYKGSVADETMKTMASGLMPADGDKVKAAGAIRDVVLGKGVGAGHESERLLPLGRDMVPRFKLARDRLDHALQVFEGVATNVYIDK</sequence>
<evidence type="ECO:0000256" key="1">
    <source>
        <dbReference type="RuleBase" id="RU000363"/>
    </source>
</evidence>
<dbReference type="Gene3D" id="3.40.50.720">
    <property type="entry name" value="NAD(P)-binding Rossmann-like Domain"/>
    <property type="match status" value="1"/>
</dbReference>
<evidence type="ECO:0000313" key="2">
    <source>
        <dbReference type="EMBL" id="KAL1865798.1"/>
    </source>
</evidence>
<comment type="caution">
    <text evidence="2">The sequence shown here is derived from an EMBL/GenBank/DDBJ whole genome shotgun (WGS) entry which is preliminary data.</text>
</comment>
<organism evidence="2 3">
    <name type="scientific">Phialemonium thermophilum</name>
    <dbReference type="NCBI Taxonomy" id="223376"/>
    <lineage>
        <taxon>Eukaryota</taxon>
        <taxon>Fungi</taxon>
        <taxon>Dikarya</taxon>
        <taxon>Ascomycota</taxon>
        <taxon>Pezizomycotina</taxon>
        <taxon>Sordariomycetes</taxon>
        <taxon>Sordariomycetidae</taxon>
        <taxon>Cephalothecales</taxon>
        <taxon>Cephalothecaceae</taxon>
        <taxon>Phialemonium</taxon>
    </lineage>
</organism>
<dbReference type="InterPro" id="IPR036291">
    <property type="entry name" value="NAD(P)-bd_dom_sf"/>
</dbReference>
<comment type="similarity">
    <text evidence="1">Belongs to the short-chain dehydrogenases/reductases (SDR) family.</text>
</comment>
<accession>A0ABR3WQJ8</accession>
<keyword evidence="3" id="KW-1185">Reference proteome</keyword>
<dbReference type="PRINTS" id="PR00080">
    <property type="entry name" value="SDRFAMILY"/>
</dbReference>
<dbReference type="InterPro" id="IPR002347">
    <property type="entry name" value="SDR_fam"/>
</dbReference>
<evidence type="ECO:0000313" key="3">
    <source>
        <dbReference type="Proteomes" id="UP001586593"/>
    </source>
</evidence>
<dbReference type="PANTHER" id="PTHR43976">
    <property type="entry name" value="SHORT CHAIN DEHYDROGENASE"/>
    <property type="match status" value="1"/>
</dbReference>
<dbReference type="EMBL" id="JAZHXJ010000283">
    <property type="protein sequence ID" value="KAL1865798.1"/>
    <property type="molecule type" value="Genomic_DNA"/>
</dbReference>
<reference evidence="2 3" key="1">
    <citation type="journal article" date="2024" name="Commun. Biol.">
        <title>Comparative genomic analysis of thermophilic fungi reveals convergent evolutionary adaptations and gene losses.</title>
        <authorList>
            <person name="Steindorff A.S."/>
            <person name="Aguilar-Pontes M.V."/>
            <person name="Robinson A.J."/>
            <person name="Andreopoulos B."/>
            <person name="LaButti K."/>
            <person name="Kuo A."/>
            <person name="Mondo S."/>
            <person name="Riley R."/>
            <person name="Otillar R."/>
            <person name="Haridas S."/>
            <person name="Lipzen A."/>
            <person name="Grimwood J."/>
            <person name="Schmutz J."/>
            <person name="Clum A."/>
            <person name="Reid I.D."/>
            <person name="Moisan M.C."/>
            <person name="Butler G."/>
            <person name="Nguyen T.T.M."/>
            <person name="Dewar K."/>
            <person name="Conant G."/>
            <person name="Drula E."/>
            <person name="Henrissat B."/>
            <person name="Hansel C."/>
            <person name="Singer S."/>
            <person name="Hutchinson M.I."/>
            <person name="de Vries R.P."/>
            <person name="Natvig D.O."/>
            <person name="Powell A.J."/>
            <person name="Tsang A."/>
            <person name="Grigoriev I.V."/>
        </authorList>
    </citation>
    <scope>NUCLEOTIDE SEQUENCE [LARGE SCALE GENOMIC DNA]</scope>
    <source>
        <strain evidence="2 3">ATCC 24622</strain>
    </source>
</reference>
<dbReference type="Proteomes" id="UP001586593">
    <property type="component" value="Unassembled WGS sequence"/>
</dbReference>
<evidence type="ECO:0008006" key="4">
    <source>
        <dbReference type="Google" id="ProtNLM"/>
    </source>
</evidence>
<name>A0ABR3WQJ8_9PEZI</name>
<dbReference type="PRINTS" id="PR00081">
    <property type="entry name" value="GDHRDH"/>
</dbReference>
<dbReference type="InterPro" id="IPR051911">
    <property type="entry name" value="SDR_oxidoreductase"/>
</dbReference>
<dbReference type="SUPFAM" id="SSF51735">
    <property type="entry name" value="NAD(P)-binding Rossmann-fold domains"/>
    <property type="match status" value="1"/>
</dbReference>
<proteinExistence type="inferred from homology"/>
<gene>
    <name evidence="2" type="ORF">VTK73DRAFT_5045</name>
</gene>
<dbReference type="Pfam" id="PF00106">
    <property type="entry name" value="adh_short"/>
    <property type="match status" value="1"/>
</dbReference>